<evidence type="ECO:0000313" key="13">
    <source>
        <dbReference type="EMBL" id="MFD2870042.1"/>
    </source>
</evidence>
<keyword evidence="10 11" id="KW-0350">Heme biosynthesis</keyword>
<evidence type="ECO:0000256" key="8">
    <source>
        <dbReference type="ARBA" id="ARBA00022827"/>
    </source>
</evidence>
<dbReference type="Gene3D" id="3.90.660.20">
    <property type="entry name" value="Protoporphyrinogen oxidase, mitochondrial, domain 2"/>
    <property type="match status" value="1"/>
</dbReference>
<dbReference type="RefSeq" id="WP_380148712.1">
    <property type="nucleotide sequence ID" value="NZ_JBHUOR010000133.1"/>
</dbReference>
<evidence type="ECO:0000256" key="10">
    <source>
        <dbReference type="ARBA" id="ARBA00023133"/>
    </source>
</evidence>
<keyword evidence="11" id="KW-0963">Cytoplasm</keyword>
<proteinExistence type="inferred from homology"/>
<evidence type="ECO:0000256" key="3">
    <source>
        <dbReference type="ARBA" id="ARBA00004744"/>
    </source>
</evidence>
<evidence type="ECO:0000256" key="1">
    <source>
        <dbReference type="ARBA" id="ARBA00001755"/>
    </source>
</evidence>
<evidence type="ECO:0000256" key="4">
    <source>
        <dbReference type="ARBA" id="ARBA00008310"/>
    </source>
</evidence>
<comment type="function">
    <text evidence="11">Involved in coproporphyrin-dependent heme b biosynthesis. Catalyzes the oxidation of coproporphyrinogen III to coproporphyrin III.</text>
</comment>
<dbReference type="NCBIfam" id="TIGR00562">
    <property type="entry name" value="proto_IX_ox"/>
    <property type="match status" value="1"/>
</dbReference>
<dbReference type="EC" id="1.3.3.15" evidence="5 11"/>
<dbReference type="GO" id="GO:0004729">
    <property type="term" value="F:oxygen-dependent protoporphyrinogen oxidase activity"/>
    <property type="evidence" value="ECO:0007669"/>
    <property type="project" value="UniProtKB-EC"/>
</dbReference>
<evidence type="ECO:0000259" key="12">
    <source>
        <dbReference type="Pfam" id="PF01593"/>
    </source>
</evidence>
<keyword evidence="14" id="KW-1185">Reference proteome</keyword>
<feature type="domain" description="Amine oxidase" evidence="12">
    <location>
        <begin position="26"/>
        <end position="459"/>
    </location>
</feature>
<dbReference type="InterPro" id="IPR050464">
    <property type="entry name" value="Zeta_carotene_desat/Oxidored"/>
</dbReference>
<comment type="caution">
    <text evidence="13">The sequence shown here is derived from an EMBL/GenBank/DDBJ whole genome shotgun (WGS) entry which is preliminary data.</text>
</comment>
<dbReference type="EMBL" id="JBHUOR010000133">
    <property type="protein sequence ID" value="MFD2870042.1"/>
    <property type="molecule type" value="Genomic_DNA"/>
</dbReference>
<keyword evidence="8 11" id="KW-0274">FAD</keyword>
<comment type="similarity">
    <text evidence="4 11">Belongs to the protoporphyrinogen/coproporphyrinogen oxidase family. Coproporphyrinogen III oxidase subfamily.</text>
</comment>
<evidence type="ECO:0000313" key="14">
    <source>
        <dbReference type="Proteomes" id="UP001597568"/>
    </source>
</evidence>
<evidence type="ECO:0000256" key="9">
    <source>
        <dbReference type="ARBA" id="ARBA00023002"/>
    </source>
</evidence>
<keyword evidence="9 11" id="KW-0560">Oxidoreductase</keyword>
<protein>
    <recommendedName>
        <fullName evidence="6 11">Coproporphyrinogen III oxidase</fullName>
        <ecNumber evidence="5 11">1.3.3.15</ecNumber>
    </recommendedName>
</protein>
<dbReference type="Gene3D" id="1.10.3110.10">
    <property type="entry name" value="protoporphyrinogen ix oxidase, domain 3"/>
    <property type="match status" value="1"/>
</dbReference>
<dbReference type="Pfam" id="PF01593">
    <property type="entry name" value="Amino_oxidase"/>
    <property type="match status" value="1"/>
</dbReference>
<comment type="catalytic activity">
    <reaction evidence="1">
        <text>coproporphyrinogen III + 3 O2 = coproporphyrin III + 3 H2O2</text>
        <dbReference type="Rhea" id="RHEA:43436"/>
        <dbReference type="ChEBI" id="CHEBI:15379"/>
        <dbReference type="ChEBI" id="CHEBI:16240"/>
        <dbReference type="ChEBI" id="CHEBI:57309"/>
        <dbReference type="ChEBI" id="CHEBI:131725"/>
        <dbReference type="EC" id="1.3.3.15"/>
    </reaction>
    <physiologicalReaction direction="left-to-right" evidence="1">
        <dbReference type="Rhea" id="RHEA:43437"/>
    </physiologicalReaction>
</comment>
<dbReference type="SUPFAM" id="SSF51905">
    <property type="entry name" value="FAD/NAD(P)-binding domain"/>
    <property type="match status" value="1"/>
</dbReference>
<comment type="subcellular location">
    <subcellularLocation>
        <location evidence="11">Cytoplasm</location>
    </subcellularLocation>
</comment>
<evidence type="ECO:0000256" key="7">
    <source>
        <dbReference type="ARBA" id="ARBA00022630"/>
    </source>
</evidence>
<comment type="cofactor">
    <cofactor evidence="2 11">
        <name>FAD</name>
        <dbReference type="ChEBI" id="CHEBI:57692"/>
    </cofactor>
</comment>
<reference evidence="14" key="1">
    <citation type="journal article" date="2019" name="Int. J. Syst. Evol. Microbiol.">
        <title>The Global Catalogue of Microorganisms (GCM) 10K type strain sequencing project: providing services to taxonomists for standard genome sequencing and annotation.</title>
        <authorList>
            <consortium name="The Broad Institute Genomics Platform"/>
            <consortium name="The Broad Institute Genome Sequencing Center for Infectious Disease"/>
            <person name="Wu L."/>
            <person name="Ma J."/>
        </authorList>
    </citation>
    <scope>NUCLEOTIDE SEQUENCE [LARGE SCALE GENOMIC DNA]</scope>
    <source>
        <strain evidence="14">KCTC 33522</strain>
    </source>
</reference>
<dbReference type="Gene3D" id="3.50.50.60">
    <property type="entry name" value="FAD/NAD(P)-binding domain"/>
    <property type="match status" value="1"/>
</dbReference>
<name>A0ABW5Y3X7_9BACL</name>
<evidence type="ECO:0000256" key="6">
    <source>
        <dbReference type="ARBA" id="ARBA00019046"/>
    </source>
</evidence>
<dbReference type="InterPro" id="IPR036188">
    <property type="entry name" value="FAD/NAD-bd_sf"/>
</dbReference>
<dbReference type="InterPro" id="IPR002937">
    <property type="entry name" value="Amino_oxidase"/>
</dbReference>
<dbReference type="InterPro" id="IPR004572">
    <property type="entry name" value="Protoporphyrinogen_oxidase"/>
</dbReference>
<evidence type="ECO:0000256" key="2">
    <source>
        <dbReference type="ARBA" id="ARBA00001974"/>
    </source>
</evidence>
<dbReference type="PANTHER" id="PTHR42923:SF3">
    <property type="entry name" value="PROTOPORPHYRINOGEN OXIDASE"/>
    <property type="match status" value="1"/>
</dbReference>
<organism evidence="13 14">
    <name type="scientific">Kurthia populi</name>
    <dbReference type="NCBI Taxonomy" id="1562132"/>
    <lineage>
        <taxon>Bacteria</taxon>
        <taxon>Bacillati</taxon>
        <taxon>Bacillota</taxon>
        <taxon>Bacilli</taxon>
        <taxon>Bacillales</taxon>
        <taxon>Caryophanaceae</taxon>
        <taxon>Kurthia</taxon>
    </lineage>
</organism>
<dbReference type="PANTHER" id="PTHR42923">
    <property type="entry name" value="PROTOPORPHYRINOGEN OXIDASE"/>
    <property type="match status" value="1"/>
</dbReference>
<dbReference type="Proteomes" id="UP001597568">
    <property type="component" value="Unassembled WGS sequence"/>
</dbReference>
<dbReference type="SUPFAM" id="SSF54373">
    <property type="entry name" value="FAD-linked reductases, C-terminal domain"/>
    <property type="match status" value="1"/>
</dbReference>
<gene>
    <name evidence="13" type="primary">hemG</name>
    <name evidence="13" type="ORF">ACFSY7_16240</name>
</gene>
<sequence>MAQSTKTIVVVGGGITGLSTMHYLTRELQHKNIRLVLVEKEAQLGGKMATHEENGFVMELGADSIVARHKSVMPLIEELGLEDRVVYNGTGVSYIYTQNELHAIPLESMYGIPMNKEALQQSTLISEAGKRAALNDLTLPNEQFTKDSSIGEFLEYFFGEELVKKQIAPVLSGIYSGDLYSLTLASTIPYLIDYKNQYGSILKGYAANKDKFISLSHNKFLSFKNGLRELFERFEELLTTVEFLKNTAVTKLETVNEKTIVHFDHHEAIEADHVVLATPHRMAQEALGDERLTPAFDAFKTSSIITVYLGYEVGNDVLPAEGTGFIVANSDAVNCDACTWTSAKWPNTSKDGKLLLRVFYKKTNPKFAELIKLTEEELAQLAMKDVATSLNIEEQPLTIKVSKWTQQMPVYNLEHAAAVKNLEQQMQSYYPTITLAGCSYYGVGIGLCIANGKEIATRIAAQLTTV</sequence>
<evidence type="ECO:0000256" key="5">
    <source>
        <dbReference type="ARBA" id="ARBA00012402"/>
    </source>
</evidence>
<accession>A0ABW5Y3X7</accession>
<evidence type="ECO:0000256" key="11">
    <source>
        <dbReference type="RuleBase" id="RU364052"/>
    </source>
</evidence>
<comment type="pathway">
    <text evidence="3 11">Porphyrin-containing compound metabolism; protoheme biosynthesis.</text>
</comment>
<keyword evidence="7 11" id="KW-0285">Flavoprotein</keyword>